<name>A0A084VAW4_ANOSI</name>
<gene>
    <name evidence="2" type="ORF">ZHAS_00001004</name>
</gene>
<organism evidence="2">
    <name type="scientific">Anopheles sinensis</name>
    <name type="common">Mosquito</name>
    <dbReference type="NCBI Taxonomy" id="74873"/>
    <lineage>
        <taxon>Eukaryota</taxon>
        <taxon>Metazoa</taxon>
        <taxon>Ecdysozoa</taxon>
        <taxon>Arthropoda</taxon>
        <taxon>Hexapoda</taxon>
        <taxon>Insecta</taxon>
        <taxon>Pterygota</taxon>
        <taxon>Neoptera</taxon>
        <taxon>Endopterygota</taxon>
        <taxon>Diptera</taxon>
        <taxon>Nematocera</taxon>
        <taxon>Culicoidea</taxon>
        <taxon>Culicidae</taxon>
        <taxon>Anophelinae</taxon>
        <taxon>Anopheles</taxon>
    </lineage>
</organism>
<dbReference type="AlphaFoldDB" id="A0A084VAW4"/>
<dbReference type="VEuPathDB" id="VectorBase:ASIC001004"/>
<sequence>MRCIRKKMSLVYTASYRYRRALQTMAAGLFLIYMALVLYQAVYGYGSDGTDQDRPAGVAAAGGNLQVSDNGTLSNTSCAKVHREELDPGKWNTYYR</sequence>
<feature type="transmembrane region" description="Helical" evidence="1">
    <location>
        <begin position="21"/>
        <end position="42"/>
    </location>
</feature>
<accession>A0A084VAW4</accession>
<reference evidence="2 4" key="1">
    <citation type="journal article" date="2014" name="BMC Genomics">
        <title>Genome sequence of Anopheles sinensis provides insight into genetics basis of mosquito competence for malaria parasites.</title>
        <authorList>
            <person name="Zhou D."/>
            <person name="Zhang D."/>
            <person name="Ding G."/>
            <person name="Shi L."/>
            <person name="Hou Q."/>
            <person name="Ye Y."/>
            <person name="Xu Y."/>
            <person name="Zhou H."/>
            <person name="Xiong C."/>
            <person name="Li S."/>
            <person name="Yu J."/>
            <person name="Hong S."/>
            <person name="Yu X."/>
            <person name="Zou P."/>
            <person name="Chen C."/>
            <person name="Chang X."/>
            <person name="Wang W."/>
            <person name="Lv Y."/>
            <person name="Sun Y."/>
            <person name="Ma L."/>
            <person name="Shen B."/>
            <person name="Zhu C."/>
        </authorList>
    </citation>
    <scope>NUCLEOTIDE SEQUENCE [LARGE SCALE GENOMIC DNA]</scope>
</reference>
<reference evidence="3" key="2">
    <citation type="submission" date="2020-05" db="UniProtKB">
        <authorList>
            <consortium name="EnsemblMetazoa"/>
        </authorList>
    </citation>
    <scope>IDENTIFICATION</scope>
</reference>
<dbReference type="EnsemblMetazoa" id="ASIC001004-RA">
    <property type="protein sequence ID" value="ASIC001004-PA"/>
    <property type="gene ID" value="ASIC001004"/>
</dbReference>
<keyword evidence="1" id="KW-1133">Transmembrane helix</keyword>
<evidence type="ECO:0000313" key="3">
    <source>
        <dbReference type="EnsemblMetazoa" id="ASIC001004-PA"/>
    </source>
</evidence>
<proteinExistence type="predicted"/>
<evidence type="ECO:0000256" key="1">
    <source>
        <dbReference type="SAM" id="Phobius"/>
    </source>
</evidence>
<dbReference type="EMBL" id="KE524229">
    <property type="protein sequence ID" value="KFB35108.1"/>
    <property type="molecule type" value="Genomic_DNA"/>
</dbReference>
<evidence type="ECO:0000313" key="4">
    <source>
        <dbReference type="Proteomes" id="UP000030765"/>
    </source>
</evidence>
<keyword evidence="4" id="KW-1185">Reference proteome</keyword>
<dbReference type="EMBL" id="ATLV01004645">
    <property type="status" value="NOT_ANNOTATED_CDS"/>
    <property type="molecule type" value="Genomic_DNA"/>
</dbReference>
<evidence type="ECO:0000313" key="2">
    <source>
        <dbReference type="EMBL" id="KFB35108.1"/>
    </source>
</evidence>
<keyword evidence="1" id="KW-0812">Transmembrane</keyword>
<protein>
    <submittedName>
        <fullName evidence="2">AGAP006439-PA-like protein</fullName>
    </submittedName>
</protein>
<dbReference type="OrthoDB" id="8959630at2759"/>
<dbReference type="Proteomes" id="UP000030765">
    <property type="component" value="Unassembled WGS sequence"/>
</dbReference>
<keyword evidence="1" id="KW-0472">Membrane</keyword>